<protein>
    <submittedName>
        <fullName evidence="3">DNA polymerase III subunit epsilon</fullName>
    </submittedName>
</protein>
<dbReference type="InterPro" id="IPR012337">
    <property type="entry name" value="RNaseH-like_sf"/>
</dbReference>
<dbReference type="GO" id="GO:0004527">
    <property type="term" value="F:exonuclease activity"/>
    <property type="evidence" value="ECO:0007669"/>
    <property type="project" value="UniProtKB-ARBA"/>
</dbReference>
<sequence>MSSPATPLVCLTLQTTGLHPTTSRIVAIDALVFEEGPQGKFQQVEEFYRVINPGRGDDPGPAHMHGLTPPDVAQAPGFTRSFKEIEELLRGRVLVTFDAASTWGFLAHESRRALSAAARAQRSRRRRRGRGRKKPGAVPLPQRIIDLSESAHRQGIHLTDSRLVALAHHLGLTETTAAASVERTLIPPAEAQRELTRLSWEIFLQLREGKLCEYDPAELKSDPVGMQRSTVRVQAAKAPRALENPGVYQPGSELQPGMEIVISPDIEDDPDELIELLVEKGLAYTEKLTRESSLVVCNLTRDLRGKAMHAQRKGIPLMGDTAFRAAVGRIPDPDGEAPPRVSPSTERDR</sequence>
<evidence type="ECO:0000256" key="1">
    <source>
        <dbReference type="SAM" id="MobiDB-lite"/>
    </source>
</evidence>
<keyword evidence="4" id="KW-1185">Reference proteome</keyword>
<dbReference type="EMBL" id="JAKGSI010000001">
    <property type="protein sequence ID" value="MCF4005718.1"/>
    <property type="molecule type" value="Genomic_DNA"/>
</dbReference>
<evidence type="ECO:0000313" key="3">
    <source>
        <dbReference type="EMBL" id="MCF4005718.1"/>
    </source>
</evidence>
<dbReference type="RefSeq" id="WP_236117524.1">
    <property type="nucleotide sequence ID" value="NZ_JAKGSI010000001.1"/>
</dbReference>
<feature type="domain" description="Exonuclease" evidence="2">
    <location>
        <begin position="7"/>
        <end position="191"/>
    </location>
</feature>
<evidence type="ECO:0000259" key="2">
    <source>
        <dbReference type="SMART" id="SM00479"/>
    </source>
</evidence>
<dbReference type="CDD" id="cd06127">
    <property type="entry name" value="DEDDh"/>
    <property type="match status" value="1"/>
</dbReference>
<dbReference type="InterPro" id="IPR013520">
    <property type="entry name" value="Ribonucl_H"/>
</dbReference>
<dbReference type="Gene3D" id="3.30.420.10">
    <property type="entry name" value="Ribonuclease H-like superfamily/Ribonuclease H"/>
    <property type="match status" value="1"/>
</dbReference>
<dbReference type="InterPro" id="IPR036397">
    <property type="entry name" value="RNaseH_sf"/>
</dbReference>
<dbReference type="Proteomes" id="UP001139336">
    <property type="component" value="Unassembled WGS sequence"/>
</dbReference>
<reference evidence="3" key="1">
    <citation type="submission" date="2022-01" db="EMBL/GenBank/DDBJ databases">
        <title>Corynebacterium sp. nov isolated from isolated from the feces of the greater white-fronted geese (Anser albifrons) at Poyang Lake, PR China.</title>
        <authorList>
            <person name="Liu Q."/>
        </authorList>
    </citation>
    <scope>NUCLEOTIDE SEQUENCE</scope>
    <source>
        <strain evidence="3">JCM 32435</strain>
    </source>
</reference>
<feature type="compositionally biased region" description="Basic residues" evidence="1">
    <location>
        <begin position="121"/>
        <end position="135"/>
    </location>
</feature>
<dbReference type="AlphaFoldDB" id="A0A9X1TZT7"/>
<dbReference type="GO" id="GO:0003676">
    <property type="term" value="F:nucleic acid binding"/>
    <property type="evidence" value="ECO:0007669"/>
    <property type="project" value="InterPro"/>
</dbReference>
<name>A0A9X1TZT7_9CORY</name>
<feature type="region of interest" description="Disordered" evidence="1">
    <location>
        <begin position="117"/>
        <end position="138"/>
    </location>
</feature>
<dbReference type="SUPFAM" id="SSF53098">
    <property type="entry name" value="Ribonuclease H-like"/>
    <property type="match status" value="1"/>
</dbReference>
<feature type="region of interest" description="Disordered" evidence="1">
    <location>
        <begin position="328"/>
        <end position="349"/>
    </location>
</feature>
<dbReference type="SMART" id="SM00479">
    <property type="entry name" value="EXOIII"/>
    <property type="match status" value="1"/>
</dbReference>
<accession>A0A9X1TZT7</accession>
<proteinExistence type="predicted"/>
<evidence type="ECO:0000313" key="4">
    <source>
        <dbReference type="Proteomes" id="UP001139336"/>
    </source>
</evidence>
<gene>
    <name evidence="3" type="ORF">L1O03_00800</name>
</gene>
<comment type="caution">
    <text evidence="3">The sequence shown here is derived from an EMBL/GenBank/DDBJ whole genome shotgun (WGS) entry which is preliminary data.</text>
</comment>
<organism evidence="3 4">
    <name type="scientific">Corynebacterium uropygiale</name>
    <dbReference type="NCBI Taxonomy" id="1775911"/>
    <lineage>
        <taxon>Bacteria</taxon>
        <taxon>Bacillati</taxon>
        <taxon>Actinomycetota</taxon>
        <taxon>Actinomycetes</taxon>
        <taxon>Mycobacteriales</taxon>
        <taxon>Corynebacteriaceae</taxon>
        <taxon>Corynebacterium</taxon>
    </lineage>
</organism>